<keyword evidence="3" id="KW-0812">Transmembrane</keyword>
<keyword evidence="2 4" id="KW-0560">Oxidoreductase</keyword>
<dbReference type="EC" id="1.-.-.-" evidence="4"/>
<gene>
    <name evidence="4" type="primary">sadH2</name>
    <name evidence="4" type="ORF">CUROG_05915</name>
</gene>
<dbReference type="PROSITE" id="PS00061">
    <property type="entry name" value="ADH_SHORT"/>
    <property type="match status" value="1"/>
</dbReference>
<evidence type="ECO:0000313" key="4">
    <source>
        <dbReference type="EMBL" id="QFQ02546.1"/>
    </source>
</evidence>
<comment type="similarity">
    <text evidence="1">Belongs to the short-chain dehydrogenases/reductases (SDR) family.</text>
</comment>
<dbReference type="GO" id="GO:0016020">
    <property type="term" value="C:membrane"/>
    <property type="evidence" value="ECO:0007669"/>
    <property type="project" value="TreeGrafter"/>
</dbReference>
<evidence type="ECO:0000256" key="2">
    <source>
        <dbReference type="ARBA" id="ARBA00023002"/>
    </source>
</evidence>
<dbReference type="PRINTS" id="PR00081">
    <property type="entry name" value="GDHRDH"/>
</dbReference>
<keyword evidence="3" id="KW-0472">Membrane</keyword>
<sequence length="285" mass="30265">MTSPRTAVITGAASGIGRSLAIKLAALDYRVHLADRNAGGLAETRSAIEAGGGTVLSVKELDITEQESVTAWANELVSAHGVPDEVHHVAGIAIWGDAATMPHEKWQAVIDVNLMGSIHMVQAFTPHLQVAKAKRKTPRRKLVFVSSAAGIIGLPWHAAYSASKGGVIGMCEVLRFDLAPKGVDVHVVAPGAVDTPLVSTIDIDGVDQSNKRVRKAKSLFQGHAKSPDQVADSIIKGVAKKKYLITTSGDISLARWAQVNLPFAYKGAMKGLNRAFRWAASDARQ</sequence>
<dbReference type="InterPro" id="IPR036291">
    <property type="entry name" value="NAD(P)-bd_dom_sf"/>
</dbReference>
<dbReference type="InterPro" id="IPR002347">
    <property type="entry name" value="SDR_fam"/>
</dbReference>
<dbReference type="Proteomes" id="UP000326711">
    <property type="component" value="Chromosome"/>
</dbReference>
<evidence type="ECO:0000256" key="1">
    <source>
        <dbReference type="ARBA" id="ARBA00006484"/>
    </source>
</evidence>
<dbReference type="PANTHER" id="PTHR44196:SF1">
    <property type="entry name" value="DEHYDROGENASE_REDUCTASE SDR FAMILY MEMBER 7B"/>
    <property type="match status" value="1"/>
</dbReference>
<dbReference type="Pfam" id="PF00106">
    <property type="entry name" value="adh_short"/>
    <property type="match status" value="1"/>
</dbReference>
<evidence type="ECO:0000256" key="3">
    <source>
        <dbReference type="SAM" id="Phobius"/>
    </source>
</evidence>
<evidence type="ECO:0000313" key="5">
    <source>
        <dbReference type="Proteomes" id="UP000326711"/>
    </source>
</evidence>
<name>A0A5J6Z6F0_9CORY</name>
<dbReference type="GO" id="GO:0016491">
    <property type="term" value="F:oxidoreductase activity"/>
    <property type="evidence" value="ECO:0007669"/>
    <property type="project" value="UniProtKB-KW"/>
</dbReference>
<dbReference type="PANTHER" id="PTHR44196">
    <property type="entry name" value="DEHYDROGENASE/REDUCTASE SDR FAMILY MEMBER 7B"/>
    <property type="match status" value="1"/>
</dbReference>
<keyword evidence="5" id="KW-1185">Reference proteome</keyword>
<dbReference type="AlphaFoldDB" id="A0A5J6Z6F0"/>
<dbReference type="SUPFAM" id="SSF51735">
    <property type="entry name" value="NAD(P)-binding Rossmann-fold domains"/>
    <property type="match status" value="1"/>
</dbReference>
<dbReference type="OrthoDB" id="335726at2"/>
<organism evidence="4 5">
    <name type="scientific">Corynebacterium urogenitale</name>
    <dbReference type="NCBI Taxonomy" id="2487892"/>
    <lineage>
        <taxon>Bacteria</taxon>
        <taxon>Bacillati</taxon>
        <taxon>Actinomycetota</taxon>
        <taxon>Actinomycetes</taxon>
        <taxon>Mycobacteriales</taxon>
        <taxon>Corynebacteriaceae</taxon>
        <taxon>Corynebacterium</taxon>
    </lineage>
</organism>
<dbReference type="NCBIfam" id="NF005881">
    <property type="entry name" value="PRK07832.1"/>
    <property type="match status" value="1"/>
</dbReference>
<dbReference type="Gene3D" id="3.40.50.720">
    <property type="entry name" value="NAD(P)-binding Rossmann-like Domain"/>
    <property type="match status" value="1"/>
</dbReference>
<dbReference type="RefSeq" id="WP_151902896.1">
    <property type="nucleotide sequence ID" value="NZ_CP045032.1"/>
</dbReference>
<reference evidence="5" key="1">
    <citation type="submission" date="2019-10" db="EMBL/GenBank/DDBJ databases">
        <title>Complete genome sequence of Corynebacterium urogenitalis DSM 108747, isolated from the genital tract of a cow.</title>
        <authorList>
            <person name="Ruckert C."/>
            <person name="Ballas P."/>
            <person name="Wagener K."/>
            <person name="Drillich M."/>
            <person name="Kaempfer P."/>
            <person name="Busse H.-J."/>
            <person name="Ehling-Schulz M."/>
        </authorList>
    </citation>
    <scope>NUCLEOTIDE SEQUENCE [LARGE SCALE GENOMIC DNA]</scope>
    <source>
        <strain evidence="5">LMM 1652</strain>
    </source>
</reference>
<feature type="transmembrane region" description="Helical" evidence="3">
    <location>
        <begin position="142"/>
        <end position="160"/>
    </location>
</feature>
<dbReference type="CDD" id="cd05233">
    <property type="entry name" value="SDR_c"/>
    <property type="match status" value="1"/>
</dbReference>
<protein>
    <submittedName>
        <fullName evidence="4">Oxidoreductase SadH</fullName>
        <ecNumber evidence="4">1.-.-.-</ecNumber>
    </submittedName>
</protein>
<accession>A0A5J6Z6F0</accession>
<dbReference type="InterPro" id="IPR020904">
    <property type="entry name" value="Sc_DH/Rdtase_CS"/>
</dbReference>
<keyword evidence="3" id="KW-1133">Transmembrane helix</keyword>
<proteinExistence type="inferred from homology"/>
<dbReference type="EMBL" id="CP045032">
    <property type="protein sequence ID" value="QFQ02546.1"/>
    <property type="molecule type" value="Genomic_DNA"/>
</dbReference>
<dbReference type="KEGG" id="cuo:CUROG_05915"/>